<feature type="transmembrane region" description="Helical" evidence="6">
    <location>
        <begin position="6"/>
        <end position="27"/>
    </location>
</feature>
<dbReference type="Proteomes" id="UP001626550">
    <property type="component" value="Unassembled WGS sequence"/>
</dbReference>
<gene>
    <name evidence="8" type="ORF">Ciccas_006238</name>
</gene>
<feature type="domain" description="Phosphatidic acid phosphatase type 2/haloperoxidase" evidence="7">
    <location>
        <begin position="8"/>
        <end position="160"/>
    </location>
</feature>
<evidence type="ECO:0000256" key="3">
    <source>
        <dbReference type="ARBA" id="ARBA00022692"/>
    </source>
</evidence>
<dbReference type="InterPro" id="IPR043216">
    <property type="entry name" value="PAP-like"/>
</dbReference>
<evidence type="ECO:0000259" key="7">
    <source>
        <dbReference type="SMART" id="SM00014"/>
    </source>
</evidence>
<feature type="transmembrane region" description="Helical" evidence="6">
    <location>
        <begin position="110"/>
        <end position="133"/>
    </location>
</feature>
<proteinExistence type="inferred from homology"/>
<dbReference type="InterPro" id="IPR036938">
    <property type="entry name" value="PAP2/HPO_sf"/>
</dbReference>
<evidence type="ECO:0000256" key="2">
    <source>
        <dbReference type="ARBA" id="ARBA00008816"/>
    </source>
</evidence>
<dbReference type="AlphaFoldDB" id="A0ABD2Q6B1"/>
<protein>
    <recommendedName>
        <fullName evidence="7">Phosphatidic acid phosphatase type 2/haloperoxidase domain-containing protein</fullName>
    </recommendedName>
</protein>
<evidence type="ECO:0000313" key="8">
    <source>
        <dbReference type="EMBL" id="KAL3315128.1"/>
    </source>
</evidence>
<accession>A0ABD2Q6B1</accession>
<keyword evidence="5 6" id="KW-0472">Membrane</keyword>
<dbReference type="Gene3D" id="1.20.144.10">
    <property type="entry name" value="Phosphatidic acid phosphatase type 2/haloperoxidase"/>
    <property type="match status" value="1"/>
</dbReference>
<evidence type="ECO:0000256" key="4">
    <source>
        <dbReference type="ARBA" id="ARBA00022989"/>
    </source>
</evidence>
<evidence type="ECO:0000313" key="9">
    <source>
        <dbReference type="Proteomes" id="UP001626550"/>
    </source>
</evidence>
<keyword evidence="3 6" id="KW-0812">Transmembrane</keyword>
<dbReference type="EMBL" id="JBJKFK010000819">
    <property type="protein sequence ID" value="KAL3315128.1"/>
    <property type="molecule type" value="Genomic_DNA"/>
</dbReference>
<dbReference type="InterPro" id="IPR000326">
    <property type="entry name" value="PAP2/HPO"/>
</dbReference>
<name>A0ABD2Q6B1_9PLAT</name>
<dbReference type="SMART" id="SM00014">
    <property type="entry name" value="acidPPc"/>
    <property type="match status" value="1"/>
</dbReference>
<evidence type="ECO:0000256" key="1">
    <source>
        <dbReference type="ARBA" id="ARBA00004141"/>
    </source>
</evidence>
<dbReference type="GO" id="GO:0016020">
    <property type="term" value="C:membrane"/>
    <property type="evidence" value="ECO:0007669"/>
    <property type="project" value="UniProtKB-SubCell"/>
</dbReference>
<comment type="similarity">
    <text evidence="2">Belongs to the PA-phosphatase related phosphoesterase family.</text>
</comment>
<comment type="subcellular location">
    <subcellularLocation>
        <location evidence="1">Membrane</location>
        <topology evidence="1">Multi-pass membrane protein</topology>
    </subcellularLocation>
</comment>
<feature type="transmembrane region" description="Helical" evidence="6">
    <location>
        <begin position="145"/>
        <end position="169"/>
    </location>
</feature>
<organism evidence="8 9">
    <name type="scientific">Cichlidogyrus casuarinus</name>
    <dbReference type="NCBI Taxonomy" id="1844966"/>
    <lineage>
        <taxon>Eukaryota</taxon>
        <taxon>Metazoa</taxon>
        <taxon>Spiralia</taxon>
        <taxon>Lophotrochozoa</taxon>
        <taxon>Platyhelminthes</taxon>
        <taxon>Monogenea</taxon>
        <taxon>Monopisthocotylea</taxon>
        <taxon>Dactylogyridea</taxon>
        <taxon>Ancyrocephalidae</taxon>
        <taxon>Cichlidogyrus</taxon>
    </lineage>
</organism>
<evidence type="ECO:0000256" key="6">
    <source>
        <dbReference type="SAM" id="Phobius"/>
    </source>
</evidence>
<dbReference type="Pfam" id="PF01569">
    <property type="entry name" value="PAP2"/>
    <property type="match status" value="1"/>
</dbReference>
<comment type="caution">
    <text evidence="8">The sequence shown here is derived from an EMBL/GenBank/DDBJ whole genome shotgun (WGS) entry which is preliminary data.</text>
</comment>
<keyword evidence="4 6" id="KW-1133">Transmembrane helix</keyword>
<dbReference type="PANTHER" id="PTHR10165:SF103">
    <property type="entry name" value="PHOSPHOLIPID PHOSPHATASE HOMOLOG 1.2 HOMOLOG"/>
    <property type="match status" value="1"/>
</dbReference>
<keyword evidence="9" id="KW-1185">Reference proteome</keyword>
<dbReference type="SUPFAM" id="SSF48317">
    <property type="entry name" value="Acid phosphatase/Vanadium-dependent haloperoxidase"/>
    <property type="match status" value="1"/>
</dbReference>
<dbReference type="PANTHER" id="PTHR10165">
    <property type="entry name" value="LIPID PHOSPHATE PHOSPHATASE"/>
    <property type="match status" value="1"/>
</dbReference>
<reference evidence="8 9" key="1">
    <citation type="submission" date="2024-11" db="EMBL/GenBank/DDBJ databases">
        <title>Adaptive evolution of stress response genes in parasites aligns with host niche diversity.</title>
        <authorList>
            <person name="Hahn C."/>
            <person name="Resl P."/>
        </authorList>
    </citation>
    <scope>NUCLEOTIDE SEQUENCE [LARGE SCALE GENOMIC DNA]</scope>
    <source>
        <strain evidence="8">EGGRZ-B1_66</strain>
        <tissue evidence="8">Body</tissue>
    </source>
</reference>
<sequence>MTVLKIYQATFAFALGYSLNLLLTIVAKSTVGRLRPHFLDLCKPLANATVLDYVTKFNCTRTVSIVGEKIPLEKLFVDMRKSFPSGHSSVAMFNAVYLTVYIGTRMPSKRIFLGLGYLLQSIVLASGIFVCCSRMMDYKHHWSDVLAGSLLGTLVAFFIVSSSILILIFSHISLQNVTT</sequence>
<evidence type="ECO:0000256" key="5">
    <source>
        <dbReference type="ARBA" id="ARBA00023136"/>
    </source>
</evidence>